<evidence type="ECO:0000313" key="4">
    <source>
        <dbReference type="EMBL" id="QES87150.1"/>
    </source>
</evidence>
<feature type="domain" description="HTH LytTR-type" evidence="3">
    <location>
        <begin position="135"/>
        <end position="235"/>
    </location>
</feature>
<dbReference type="InterPro" id="IPR007492">
    <property type="entry name" value="LytTR_DNA-bd_dom"/>
</dbReference>
<evidence type="ECO:0000256" key="1">
    <source>
        <dbReference type="PROSITE-ProRule" id="PRU00169"/>
    </source>
</evidence>
<protein>
    <submittedName>
        <fullName evidence="4">Response regulator transcription factor</fullName>
    </submittedName>
</protein>
<evidence type="ECO:0000259" key="2">
    <source>
        <dbReference type="PROSITE" id="PS50110"/>
    </source>
</evidence>
<dbReference type="Gene3D" id="3.40.50.2300">
    <property type="match status" value="1"/>
</dbReference>
<dbReference type="Pfam" id="PF00072">
    <property type="entry name" value="Response_reg"/>
    <property type="match status" value="1"/>
</dbReference>
<organism evidence="4 5">
    <name type="scientific">Rhizosphaericola mali</name>
    <dbReference type="NCBI Taxonomy" id="2545455"/>
    <lineage>
        <taxon>Bacteria</taxon>
        <taxon>Pseudomonadati</taxon>
        <taxon>Bacteroidota</taxon>
        <taxon>Chitinophagia</taxon>
        <taxon>Chitinophagales</taxon>
        <taxon>Chitinophagaceae</taxon>
        <taxon>Rhizosphaericola</taxon>
    </lineage>
</organism>
<dbReference type="RefSeq" id="WP_131328028.1">
    <property type="nucleotide sequence ID" value="NZ_CP044016.1"/>
</dbReference>
<dbReference type="SUPFAM" id="SSF52172">
    <property type="entry name" value="CheY-like"/>
    <property type="match status" value="1"/>
</dbReference>
<dbReference type="PROSITE" id="PS50930">
    <property type="entry name" value="HTH_LYTTR"/>
    <property type="match status" value="1"/>
</dbReference>
<gene>
    <name evidence="4" type="ORF">E0W69_000170</name>
</gene>
<dbReference type="SMART" id="SM00448">
    <property type="entry name" value="REC"/>
    <property type="match status" value="1"/>
</dbReference>
<evidence type="ECO:0000313" key="5">
    <source>
        <dbReference type="Proteomes" id="UP000292424"/>
    </source>
</evidence>
<dbReference type="PANTHER" id="PTHR37299:SF1">
    <property type="entry name" value="STAGE 0 SPORULATION PROTEIN A HOMOLOG"/>
    <property type="match status" value="1"/>
</dbReference>
<evidence type="ECO:0000259" key="3">
    <source>
        <dbReference type="PROSITE" id="PS50930"/>
    </source>
</evidence>
<feature type="domain" description="Response regulatory" evidence="2">
    <location>
        <begin position="2"/>
        <end position="114"/>
    </location>
</feature>
<dbReference type="KEGG" id="arac:E0W69_000170"/>
<dbReference type="Proteomes" id="UP000292424">
    <property type="component" value="Chromosome"/>
</dbReference>
<dbReference type="SMART" id="SM00850">
    <property type="entry name" value="LytTR"/>
    <property type="match status" value="1"/>
</dbReference>
<keyword evidence="1" id="KW-0597">Phosphoprotein</keyword>
<dbReference type="AlphaFoldDB" id="A0A5P2G032"/>
<dbReference type="OrthoDB" id="1646880at2"/>
<accession>A0A5P2G032</accession>
<feature type="modified residue" description="4-aspartylphosphate" evidence="1">
    <location>
        <position position="53"/>
    </location>
</feature>
<dbReference type="InterPro" id="IPR046947">
    <property type="entry name" value="LytR-like"/>
</dbReference>
<sequence>MNVLIVDDEPIAQHILNEFCQKIPLIKSITKADNAIEAFDKIKSMHFDLLFLDIQMPEMDGLTLAKLLPSKSLNIIFTTAYSEYALDAFELNVVDYLMKPFSFERFQKAVQKAIENSHTNKDTIEDKEITSSDTLFVKIDGQFRKISINDILYLEALSDYVKIHTLKKENFLISTSMKAMEERLPAKMFCRIHNSYIIAVNKVETIFGNTVELSEHISLPISRSRKEQLFTLLQITD</sequence>
<keyword evidence="5" id="KW-1185">Reference proteome</keyword>
<dbReference type="PANTHER" id="PTHR37299">
    <property type="entry name" value="TRANSCRIPTIONAL REGULATOR-RELATED"/>
    <property type="match status" value="1"/>
</dbReference>
<dbReference type="PROSITE" id="PS50110">
    <property type="entry name" value="RESPONSE_REGULATORY"/>
    <property type="match status" value="1"/>
</dbReference>
<dbReference type="InterPro" id="IPR001789">
    <property type="entry name" value="Sig_transdc_resp-reg_receiver"/>
</dbReference>
<dbReference type="GO" id="GO:0000156">
    <property type="term" value="F:phosphorelay response regulator activity"/>
    <property type="evidence" value="ECO:0007669"/>
    <property type="project" value="InterPro"/>
</dbReference>
<name>A0A5P2G032_9BACT</name>
<dbReference type="EMBL" id="CP044016">
    <property type="protein sequence ID" value="QES87150.1"/>
    <property type="molecule type" value="Genomic_DNA"/>
</dbReference>
<reference evidence="4 5" key="1">
    <citation type="submission" date="2019-09" db="EMBL/GenBank/DDBJ databases">
        <title>Complete genome sequence of Arachidicoccus sp. B3-10 isolated from apple orchard soil.</title>
        <authorList>
            <person name="Kim H.S."/>
            <person name="Han K.-I."/>
            <person name="Suh M.K."/>
            <person name="Lee K.C."/>
            <person name="Eom M.K."/>
            <person name="Kim J.-S."/>
            <person name="Kang S.W."/>
            <person name="Sin Y."/>
            <person name="Lee J.-S."/>
        </authorList>
    </citation>
    <scope>NUCLEOTIDE SEQUENCE [LARGE SCALE GENOMIC DNA]</scope>
    <source>
        <strain evidence="4 5">B3-10</strain>
    </source>
</reference>
<proteinExistence type="predicted"/>
<dbReference type="InterPro" id="IPR011006">
    <property type="entry name" value="CheY-like_superfamily"/>
</dbReference>
<dbReference type="Pfam" id="PF04397">
    <property type="entry name" value="LytTR"/>
    <property type="match status" value="1"/>
</dbReference>
<dbReference type="GO" id="GO:0003677">
    <property type="term" value="F:DNA binding"/>
    <property type="evidence" value="ECO:0007669"/>
    <property type="project" value="InterPro"/>
</dbReference>
<dbReference type="Gene3D" id="2.40.50.1020">
    <property type="entry name" value="LytTr DNA-binding domain"/>
    <property type="match status" value="1"/>
</dbReference>